<comment type="catalytic activity">
    <reaction evidence="8">
        <text>arsenic triglutathione + 3 [thioredoxin]-dithiol + 3 S-adenosyl-L-methionine = trimethylarsine + 3 [thioredoxin]-disulfide + 3 glutathione + 3 S-adenosyl-L-homocysteine + 3 H(+)</text>
        <dbReference type="Rhea" id="RHEA:69432"/>
        <dbReference type="Rhea" id="RHEA-COMP:10698"/>
        <dbReference type="Rhea" id="RHEA-COMP:10700"/>
        <dbReference type="ChEBI" id="CHEBI:15378"/>
        <dbReference type="ChEBI" id="CHEBI:27130"/>
        <dbReference type="ChEBI" id="CHEBI:29950"/>
        <dbReference type="ChEBI" id="CHEBI:50058"/>
        <dbReference type="ChEBI" id="CHEBI:57856"/>
        <dbReference type="ChEBI" id="CHEBI:57925"/>
        <dbReference type="ChEBI" id="CHEBI:59789"/>
        <dbReference type="ChEBI" id="CHEBI:183640"/>
        <dbReference type="EC" id="2.1.1.137"/>
    </reaction>
</comment>
<dbReference type="InterPro" id="IPR026669">
    <property type="entry name" value="Arsenite_MeTrfase-like"/>
</dbReference>
<keyword evidence="11" id="KW-0489">Methyltransferase</keyword>
<dbReference type="GO" id="GO:0032259">
    <property type="term" value="P:methylation"/>
    <property type="evidence" value="ECO:0007669"/>
    <property type="project" value="UniProtKB-KW"/>
</dbReference>
<evidence type="ECO:0000256" key="5">
    <source>
        <dbReference type="ARBA" id="ARBA00034545"/>
    </source>
</evidence>
<dbReference type="SUPFAM" id="SSF53335">
    <property type="entry name" value="S-adenosyl-L-methionine-dependent methyltransferases"/>
    <property type="match status" value="1"/>
</dbReference>
<dbReference type="EC" id="2.1.1.137" evidence="4"/>
<name>A0A3B0ZPK6_9ZZZZ</name>
<dbReference type="InterPro" id="IPR029063">
    <property type="entry name" value="SAM-dependent_MTases_sf"/>
</dbReference>
<evidence type="ECO:0000259" key="10">
    <source>
        <dbReference type="Pfam" id="PF13847"/>
    </source>
</evidence>
<sequence>MSSCCTPNQESNTDHADHADHDEHRQQVRSAYAKVANSNNEGECCGVESSCCGVSDDEEINTLISTRLGYSKDDLDNVPSGADMGLGCGNPRAIASLQPGETVVDLGAGGGFDCFLAAHEVQESGHVIGVDMTPDMLSKARNNATKGKFGNVEFRLGEIEFLPIANDTADVIISNCVINLSPNKAQVFKEAFRVLKTGGRLAISDVVATVELPEVMRNSPELINGCMGNASLVEDLQKMIEAAGFVDVKIEPKDESKAFIRDWAPDHPVTDYVVSASIEGVKPNVTCCG</sequence>
<evidence type="ECO:0000256" key="2">
    <source>
        <dbReference type="ARBA" id="ARBA00022691"/>
    </source>
</evidence>
<dbReference type="PANTHER" id="PTHR43675:SF8">
    <property type="entry name" value="ARSENITE METHYLTRANSFERASE"/>
    <property type="match status" value="1"/>
</dbReference>
<reference evidence="11" key="1">
    <citation type="submission" date="2018-06" db="EMBL/GenBank/DDBJ databases">
        <authorList>
            <person name="Zhirakovskaya E."/>
        </authorList>
    </citation>
    <scope>NUCLEOTIDE SEQUENCE</scope>
</reference>
<evidence type="ECO:0000313" key="11">
    <source>
        <dbReference type="EMBL" id="VAW89372.1"/>
    </source>
</evidence>
<evidence type="ECO:0000256" key="7">
    <source>
        <dbReference type="ARBA" id="ARBA00047943"/>
    </source>
</evidence>
<dbReference type="NCBIfam" id="NF008823">
    <property type="entry name" value="PRK11873.1"/>
    <property type="match status" value="1"/>
</dbReference>
<dbReference type="AlphaFoldDB" id="A0A3B0ZPK6"/>
<dbReference type="Pfam" id="PF13847">
    <property type="entry name" value="Methyltransf_31"/>
    <property type="match status" value="1"/>
</dbReference>
<gene>
    <name evidence="11" type="ORF">MNBD_GAMMA18-708</name>
</gene>
<dbReference type="EMBL" id="UOFP01000267">
    <property type="protein sequence ID" value="VAW89372.1"/>
    <property type="molecule type" value="Genomic_DNA"/>
</dbReference>
<feature type="domain" description="Methyltransferase" evidence="10">
    <location>
        <begin position="99"/>
        <end position="244"/>
    </location>
</feature>
<dbReference type="CDD" id="cd02440">
    <property type="entry name" value="AdoMet_MTases"/>
    <property type="match status" value="1"/>
</dbReference>
<comment type="catalytic activity">
    <reaction evidence="6">
        <text>arsenic triglutathione + [thioredoxin]-dithiol + S-adenosyl-L-methionine + 2 H2O = methylarsonous acid + [thioredoxin]-disulfide + 3 glutathione + S-adenosyl-L-homocysteine + H(+)</text>
        <dbReference type="Rhea" id="RHEA:69460"/>
        <dbReference type="Rhea" id="RHEA-COMP:10698"/>
        <dbReference type="Rhea" id="RHEA-COMP:10700"/>
        <dbReference type="ChEBI" id="CHEBI:15377"/>
        <dbReference type="ChEBI" id="CHEBI:15378"/>
        <dbReference type="ChEBI" id="CHEBI:17826"/>
        <dbReference type="ChEBI" id="CHEBI:29950"/>
        <dbReference type="ChEBI" id="CHEBI:50058"/>
        <dbReference type="ChEBI" id="CHEBI:57856"/>
        <dbReference type="ChEBI" id="CHEBI:57925"/>
        <dbReference type="ChEBI" id="CHEBI:59789"/>
        <dbReference type="ChEBI" id="CHEBI:183640"/>
        <dbReference type="EC" id="2.1.1.137"/>
    </reaction>
</comment>
<organism evidence="11">
    <name type="scientific">hydrothermal vent metagenome</name>
    <dbReference type="NCBI Taxonomy" id="652676"/>
    <lineage>
        <taxon>unclassified sequences</taxon>
        <taxon>metagenomes</taxon>
        <taxon>ecological metagenomes</taxon>
    </lineage>
</organism>
<dbReference type="InterPro" id="IPR025714">
    <property type="entry name" value="Methyltranfer_dom"/>
</dbReference>
<feature type="compositionally biased region" description="Basic and acidic residues" evidence="9">
    <location>
        <begin position="12"/>
        <end position="26"/>
    </location>
</feature>
<evidence type="ECO:0000256" key="4">
    <source>
        <dbReference type="ARBA" id="ARBA00034521"/>
    </source>
</evidence>
<keyword evidence="1 11" id="KW-0808">Transferase</keyword>
<comment type="catalytic activity">
    <reaction evidence="7">
        <text>arsenic triglutathione + 2 [thioredoxin]-dithiol + 2 S-adenosyl-L-methionine + H2O = dimethylarsinous acid + 2 [thioredoxin]-disulfide + 3 glutathione + 2 S-adenosyl-L-homocysteine + 2 H(+)</text>
        <dbReference type="Rhea" id="RHEA:69464"/>
        <dbReference type="Rhea" id="RHEA-COMP:10698"/>
        <dbReference type="Rhea" id="RHEA-COMP:10700"/>
        <dbReference type="ChEBI" id="CHEBI:15377"/>
        <dbReference type="ChEBI" id="CHEBI:15378"/>
        <dbReference type="ChEBI" id="CHEBI:23808"/>
        <dbReference type="ChEBI" id="CHEBI:29950"/>
        <dbReference type="ChEBI" id="CHEBI:50058"/>
        <dbReference type="ChEBI" id="CHEBI:57856"/>
        <dbReference type="ChEBI" id="CHEBI:57925"/>
        <dbReference type="ChEBI" id="CHEBI:59789"/>
        <dbReference type="ChEBI" id="CHEBI:183640"/>
        <dbReference type="EC" id="2.1.1.137"/>
    </reaction>
</comment>
<evidence type="ECO:0000256" key="3">
    <source>
        <dbReference type="ARBA" id="ARBA00034487"/>
    </source>
</evidence>
<evidence type="ECO:0000256" key="1">
    <source>
        <dbReference type="ARBA" id="ARBA00022679"/>
    </source>
</evidence>
<accession>A0A3B0ZPK6</accession>
<protein>
    <recommendedName>
        <fullName evidence="5">Arsenite methyltransferase</fullName>
        <ecNumber evidence="4">2.1.1.137</ecNumber>
    </recommendedName>
</protein>
<keyword evidence="2" id="KW-0949">S-adenosyl-L-methionine</keyword>
<evidence type="ECO:0000256" key="8">
    <source>
        <dbReference type="ARBA" id="ARBA00048428"/>
    </source>
</evidence>
<comment type="similarity">
    <text evidence="3">Belongs to the methyltransferase superfamily. Arsenite methyltransferase family.</text>
</comment>
<dbReference type="Gene3D" id="3.40.50.150">
    <property type="entry name" value="Vaccinia Virus protein VP39"/>
    <property type="match status" value="1"/>
</dbReference>
<feature type="region of interest" description="Disordered" evidence="9">
    <location>
        <begin position="1"/>
        <end position="26"/>
    </location>
</feature>
<dbReference type="GO" id="GO:0030791">
    <property type="term" value="F:arsenite methyltransferase activity"/>
    <property type="evidence" value="ECO:0007669"/>
    <property type="project" value="UniProtKB-EC"/>
</dbReference>
<feature type="compositionally biased region" description="Polar residues" evidence="9">
    <location>
        <begin position="1"/>
        <end position="11"/>
    </location>
</feature>
<evidence type="ECO:0000256" key="9">
    <source>
        <dbReference type="SAM" id="MobiDB-lite"/>
    </source>
</evidence>
<dbReference type="PANTHER" id="PTHR43675">
    <property type="entry name" value="ARSENITE METHYLTRANSFERASE"/>
    <property type="match status" value="1"/>
</dbReference>
<proteinExistence type="inferred from homology"/>
<evidence type="ECO:0000256" key="6">
    <source>
        <dbReference type="ARBA" id="ARBA00047941"/>
    </source>
</evidence>